<keyword evidence="5" id="KW-1185">Reference proteome</keyword>
<protein>
    <submittedName>
        <fullName evidence="3">Adenine nucleotide alpha hydrolase</fullName>
    </submittedName>
</protein>
<dbReference type="InterPro" id="IPR014729">
    <property type="entry name" value="Rossmann-like_a/b/a_fold"/>
</dbReference>
<dbReference type="InterPro" id="IPR002761">
    <property type="entry name" value="Diphthami_syn_dom"/>
</dbReference>
<accession>A0AAP5NMB6</accession>
<evidence type="ECO:0000313" key="4">
    <source>
        <dbReference type="Proteomes" id="UP001245561"/>
    </source>
</evidence>
<dbReference type="SUPFAM" id="SSF52402">
    <property type="entry name" value="Adenine nucleotide alpha hydrolases-like"/>
    <property type="match status" value="1"/>
</dbReference>
<dbReference type="Gene3D" id="3.90.1490.10">
    <property type="entry name" value="putative n-type atp pyrophosphatase, domain 2"/>
    <property type="match status" value="1"/>
</dbReference>
<reference evidence="3 5" key="1">
    <citation type="submission" date="2023-03" db="EMBL/GenBank/DDBJ databases">
        <authorList>
            <person name="Shen W."/>
            <person name="Cai J."/>
        </authorList>
    </citation>
    <scope>NUCLEOTIDE SEQUENCE</scope>
    <source>
        <strain evidence="3">P55-2</strain>
        <strain evidence="2 5">P72-2</strain>
    </source>
</reference>
<evidence type="ECO:0000313" key="5">
    <source>
        <dbReference type="Proteomes" id="UP001256547"/>
    </source>
</evidence>
<evidence type="ECO:0000313" key="2">
    <source>
        <dbReference type="EMBL" id="MDT2596354.1"/>
    </source>
</evidence>
<dbReference type="Proteomes" id="UP001256547">
    <property type="component" value="Unassembled WGS sequence"/>
</dbReference>
<evidence type="ECO:0000313" key="3">
    <source>
        <dbReference type="EMBL" id="MDT2636975.1"/>
    </source>
</evidence>
<dbReference type="Gene3D" id="3.40.50.620">
    <property type="entry name" value="HUPs"/>
    <property type="match status" value="1"/>
</dbReference>
<dbReference type="Proteomes" id="UP001245561">
    <property type="component" value="Unassembled WGS sequence"/>
</dbReference>
<dbReference type="PANTHER" id="PTHR12196:SF2">
    <property type="entry name" value="DIPHTHINE--AMMONIA LIGASE"/>
    <property type="match status" value="1"/>
</dbReference>
<dbReference type="AlphaFoldDB" id="A0AAP5NMB6"/>
<dbReference type="InterPro" id="IPR030662">
    <property type="entry name" value="DPH6/MJ0570"/>
</dbReference>
<keyword evidence="3" id="KW-0378">Hydrolase</keyword>
<dbReference type="GO" id="GO:0017183">
    <property type="term" value="P:protein histidyl modification to diphthamide"/>
    <property type="evidence" value="ECO:0007669"/>
    <property type="project" value="TreeGrafter"/>
</dbReference>
<dbReference type="Pfam" id="PF01902">
    <property type="entry name" value="Diphthami_syn_2"/>
    <property type="match status" value="1"/>
</dbReference>
<dbReference type="GO" id="GO:0017178">
    <property type="term" value="F:diphthine-ammonia ligase activity"/>
    <property type="evidence" value="ECO:0007669"/>
    <property type="project" value="TreeGrafter"/>
</dbReference>
<comment type="caution">
    <text evidence="3">The sequence shown here is derived from an EMBL/GenBank/DDBJ whole genome shotgun (WGS) entry which is preliminary data.</text>
</comment>
<evidence type="ECO:0000259" key="1">
    <source>
        <dbReference type="Pfam" id="PF01902"/>
    </source>
</evidence>
<dbReference type="EMBL" id="JARPYR010000007">
    <property type="protein sequence ID" value="MDT2596354.1"/>
    <property type="molecule type" value="Genomic_DNA"/>
</dbReference>
<dbReference type="CDD" id="cd01994">
    <property type="entry name" value="AANH_PF0828-like"/>
    <property type="match status" value="1"/>
</dbReference>
<dbReference type="GO" id="GO:0016787">
    <property type="term" value="F:hydrolase activity"/>
    <property type="evidence" value="ECO:0007669"/>
    <property type="project" value="UniProtKB-KW"/>
</dbReference>
<organism evidence="3 4">
    <name type="scientific">Enterococcus dongliensis</name>
    <dbReference type="NCBI Taxonomy" id="2559925"/>
    <lineage>
        <taxon>Bacteria</taxon>
        <taxon>Bacillati</taxon>
        <taxon>Bacillota</taxon>
        <taxon>Bacilli</taxon>
        <taxon>Lactobacillales</taxon>
        <taxon>Enterococcaceae</taxon>
        <taxon>Enterococcus</taxon>
    </lineage>
</organism>
<dbReference type="RefSeq" id="WP_137603681.1">
    <property type="nucleotide sequence ID" value="NZ_JARPYR010000007.1"/>
</dbReference>
<dbReference type="PANTHER" id="PTHR12196">
    <property type="entry name" value="DOMAIN OF UNKNOWN FUNCTION 71 DUF71 -CONTAINING PROTEIN"/>
    <property type="match status" value="1"/>
</dbReference>
<proteinExistence type="predicted"/>
<name>A0AAP5NMB6_9ENTE</name>
<dbReference type="EMBL" id="JARPYT010000006">
    <property type="protein sequence ID" value="MDT2636975.1"/>
    <property type="molecule type" value="Genomic_DNA"/>
</dbReference>
<feature type="domain" description="Diphthamide synthase" evidence="1">
    <location>
        <begin position="8"/>
        <end position="215"/>
    </location>
</feature>
<sequence length="216" mass="24133">MEKFYLSFSSGKDCILALDTLVKQGLQPAGLITSLNEEINRSWFHGVPEGILKSAATALNLPLVIVKTDGKNYEKQMLKALKEIQKEGISSICFGDIDIEENGDWDKRIAQEAGLTPYLPLWQCERREIVNQFLSSGYQAIIKTVSKKSGIPVEFLGRSLDDAFIDYLIKNDLDVCGENGEYHTLVIDGPLFSKPVTFKTQGIYESSQAYSLIIEE</sequence>
<gene>
    <name evidence="3" type="ORF">P7D36_05545</name>
    <name evidence="2" type="ORF">P7D39_04850</name>
</gene>